<sequence>MTEPAESENNRKPAVYTNKTKQLNNSFFKKRFLFSEQSSCLSQRENEAKSAPPCGAPGKTFQWLKDLQLGLMSHLKLILFECYSGTLVDCPNPRAREMLY</sequence>
<reference evidence="1" key="1">
    <citation type="submission" date="2020-08" db="EMBL/GenBank/DDBJ databases">
        <title>Multicomponent nature underlies the extraordinary mechanical properties of spider dragline silk.</title>
        <authorList>
            <person name="Kono N."/>
            <person name="Nakamura H."/>
            <person name="Mori M."/>
            <person name="Yoshida Y."/>
            <person name="Ohtoshi R."/>
            <person name="Malay A.D."/>
            <person name="Moran D.A.P."/>
            <person name="Tomita M."/>
            <person name="Numata K."/>
            <person name="Arakawa K."/>
        </authorList>
    </citation>
    <scope>NUCLEOTIDE SEQUENCE</scope>
</reference>
<proteinExistence type="predicted"/>
<dbReference type="Proteomes" id="UP000886998">
    <property type="component" value="Unassembled WGS sequence"/>
</dbReference>
<name>A0A8X7CT68_9ARAC</name>
<evidence type="ECO:0000313" key="2">
    <source>
        <dbReference type="Proteomes" id="UP000886998"/>
    </source>
</evidence>
<gene>
    <name evidence="1" type="ORF">TNIN_468841</name>
</gene>
<accession>A0A8X7CT68</accession>
<protein>
    <submittedName>
        <fullName evidence="1">Uncharacterized protein</fullName>
    </submittedName>
</protein>
<comment type="caution">
    <text evidence="1">The sequence shown here is derived from an EMBL/GenBank/DDBJ whole genome shotgun (WGS) entry which is preliminary data.</text>
</comment>
<organism evidence="1 2">
    <name type="scientific">Trichonephila inaurata madagascariensis</name>
    <dbReference type="NCBI Taxonomy" id="2747483"/>
    <lineage>
        <taxon>Eukaryota</taxon>
        <taxon>Metazoa</taxon>
        <taxon>Ecdysozoa</taxon>
        <taxon>Arthropoda</taxon>
        <taxon>Chelicerata</taxon>
        <taxon>Arachnida</taxon>
        <taxon>Araneae</taxon>
        <taxon>Araneomorphae</taxon>
        <taxon>Entelegynae</taxon>
        <taxon>Araneoidea</taxon>
        <taxon>Nephilidae</taxon>
        <taxon>Trichonephila</taxon>
        <taxon>Trichonephila inaurata</taxon>
    </lineage>
</organism>
<keyword evidence="2" id="KW-1185">Reference proteome</keyword>
<dbReference type="AlphaFoldDB" id="A0A8X7CT68"/>
<evidence type="ECO:0000313" key="1">
    <source>
        <dbReference type="EMBL" id="GFY77840.1"/>
    </source>
</evidence>
<dbReference type="EMBL" id="BMAV01022686">
    <property type="protein sequence ID" value="GFY77840.1"/>
    <property type="molecule type" value="Genomic_DNA"/>
</dbReference>